<dbReference type="InterPro" id="IPR023471">
    <property type="entry name" value="CtaG/Cox11_dom_sf"/>
</dbReference>
<evidence type="ECO:0000256" key="8">
    <source>
        <dbReference type="ARBA" id="ARBA00022968"/>
    </source>
</evidence>
<reference evidence="14" key="1">
    <citation type="submission" date="2016-10" db="EMBL/GenBank/DDBJ databases">
        <authorList>
            <person name="Varghese N."/>
            <person name="Submissions S."/>
        </authorList>
    </citation>
    <scope>NUCLEOTIDE SEQUENCE [LARGE SCALE GENOMIC DNA]</scope>
    <source>
        <strain evidence="14">DSM 28453</strain>
    </source>
</reference>
<dbReference type="FunFam" id="2.60.370.10:FF:000001">
    <property type="entry name" value="COX11 cytochrome c oxidase assembly homolog"/>
    <property type="match status" value="1"/>
</dbReference>
<dbReference type="Proteomes" id="UP000198851">
    <property type="component" value="Unassembled WGS sequence"/>
</dbReference>
<dbReference type="STRING" id="1280847.SAMN04488036_10780"/>
<dbReference type="PANTHER" id="PTHR21320:SF3">
    <property type="entry name" value="CYTOCHROME C OXIDASE ASSEMBLY PROTEIN COX11, MITOCHONDRIAL-RELATED"/>
    <property type="match status" value="1"/>
</dbReference>
<comment type="similarity">
    <text evidence="3 12">Belongs to the COX11/CtaG family.</text>
</comment>
<comment type="subcellular location">
    <subcellularLocation>
        <location evidence="2 12">Cell inner membrane</location>
        <topology evidence="2 12">Single-pass type II membrane protein</topology>
        <orientation evidence="2 12">Periplasmic side</orientation>
    </subcellularLocation>
</comment>
<dbReference type="PIRSF" id="PIRSF005413">
    <property type="entry name" value="COX11"/>
    <property type="match status" value="1"/>
</dbReference>
<evidence type="ECO:0000256" key="3">
    <source>
        <dbReference type="ARBA" id="ARBA00009620"/>
    </source>
</evidence>
<dbReference type="GO" id="GO:0005507">
    <property type="term" value="F:copper ion binding"/>
    <property type="evidence" value="ECO:0007669"/>
    <property type="project" value="InterPro"/>
</dbReference>
<dbReference type="EMBL" id="FOSZ01000007">
    <property type="protein sequence ID" value="SFL23317.1"/>
    <property type="molecule type" value="Genomic_DNA"/>
</dbReference>
<dbReference type="RefSeq" id="WP_093325110.1">
    <property type="nucleotide sequence ID" value="NZ_FOSZ01000007.1"/>
</dbReference>
<evidence type="ECO:0000256" key="4">
    <source>
        <dbReference type="ARBA" id="ARBA00015384"/>
    </source>
</evidence>
<feature type="topological domain" description="Periplasmic" evidence="12">
    <location>
        <begin position="28"/>
        <end position="191"/>
    </location>
</feature>
<evidence type="ECO:0000256" key="7">
    <source>
        <dbReference type="ARBA" id="ARBA00022692"/>
    </source>
</evidence>
<proteinExistence type="inferred from homology"/>
<dbReference type="HAMAP" id="MF_00155">
    <property type="entry name" value="CtaG"/>
    <property type="match status" value="1"/>
</dbReference>
<dbReference type="OrthoDB" id="9804841at2"/>
<evidence type="ECO:0000256" key="5">
    <source>
        <dbReference type="ARBA" id="ARBA00022475"/>
    </source>
</evidence>
<organism evidence="13 14">
    <name type="scientific">Shimia haliotis</name>
    <dbReference type="NCBI Taxonomy" id="1280847"/>
    <lineage>
        <taxon>Bacteria</taxon>
        <taxon>Pseudomonadati</taxon>
        <taxon>Pseudomonadota</taxon>
        <taxon>Alphaproteobacteria</taxon>
        <taxon>Rhodobacterales</taxon>
        <taxon>Roseobacteraceae</taxon>
    </lineage>
</organism>
<keyword evidence="9 12" id="KW-1133">Transmembrane helix</keyword>
<keyword evidence="8 12" id="KW-0735">Signal-anchor</keyword>
<evidence type="ECO:0000256" key="9">
    <source>
        <dbReference type="ARBA" id="ARBA00022989"/>
    </source>
</evidence>
<dbReference type="Pfam" id="PF04442">
    <property type="entry name" value="CtaG_Cox11"/>
    <property type="match status" value="1"/>
</dbReference>
<evidence type="ECO:0000313" key="13">
    <source>
        <dbReference type="EMBL" id="SFL23317.1"/>
    </source>
</evidence>
<protein>
    <recommendedName>
        <fullName evidence="4 12">Cytochrome c oxidase assembly protein CtaG</fullName>
    </recommendedName>
</protein>
<gene>
    <name evidence="12" type="primary">ctaG</name>
    <name evidence="13" type="ORF">SAMN04488036_10780</name>
</gene>
<evidence type="ECO:0000256" key="1">
    <source>
        <dbReference type="ARBA" id="ARBA00004007"/>
    </source>
</evidence>
<evidence type="ECO:0000256" key="2">
    <source>
        <dbReference type="ARBA" id="ARBA00004382"/>
    </source>
</evidence>
<dbReference type="InterPro" id="IPR007533">
    <property type="entry name" value="Cyt_c_oxidase_assmbl_CtaG"/>
</dbReference>
<keyword evidence="6 12" id="KW-0997">Cell inner membrane</keyword>
<sequence>MAMDPKHKTLVQTVGVVALMGGLAWASVPFYDWFCRVTGFGGVTNTADVGSDTILEKTIKIRFDASIERDMPWEFTPMQREMEVRIGETGLAFYEAYNPTDRPVAGSASYNVVPYDAGGYFTKIDCFCFEEQILQPGERVTMPVSFYVDPEIVEDRDAKFVKVITLGYTFYEIDLPEETASLTQATNKDVN</sequence>
<dbReference type="SUPFAM" id="SSF110111">
    <property type="entry name" value="Ctag/Cox11"/>
    <property type="match status" value="1"/>
</dbReference>
<dbReference type="NCBIfam" id="NF003465">
    <property type="entry name" value="PRK05089.1"/>
    <property type="match status" value="1"/>
</dbReference>
<dbReference type="AlphaFoldDB" id="A0A1I4G268"/>
<keyword evidence="14" id="KW-1185">Reference proteome</keyword>
<dbReference type="GO" id="GO:0008535">
    <property type="term" value="P:respiratory chain complex IV assembly"/>
    <property type="evidence" value="ECO:0007669"/>
    <property type="project" value="UniProtKB-UniRule"/>
</dbReference>
<keyword evidence="11 12" id="KW-0472">Membrane</keyword>
<dbReference type="GO" id="GO:0005886">
    <property type="term" value="C:plasma membrane"/>
    <property type="evidence" value="ECO:0007669"/>
    <property type="project" value="UniProtKB-SubCell"/>
</dbReference>
<evidence type="ECO:0000313" key="14">
    <source>
        <dbReference type="Proteomes" id="UP000198851"/>
    </source>
</evidence>
<evidence type="ECO:0000256" key="6">
    <source>
        <dbReference type="ARBA" id="ARBA00022519"/>
    </source>
</evidence>
<feature type="topological domain" description="Cytoplasmic" evidence="12">
    <location>
        <begin position="1"/>
        <end position="8"/>
    </location>
</feature>
<comment type="function">
    <text evidence="1 12">Exerts its effect at some terminal stage of cytochrome c oxidase synthesis, probably by being involved in the insertion of the copper B into subunit I.</text>
</comment>
<evidence type="ECO:0000256" key="12">
    <source>
        <dbReference type="HAMAP-Rule" id="MF_00155"/>
    </source>
</evidence>
<keyword evidence="7 12" id="KW-0812">Transmembrane</keyword>
<name>A0A1I4G268_9RHOB</name>
<evidence type="ECO:0000256" key="11">
    <source>
        <dbReference type="ARBA" id="ARBA00023136"/>
    </source>
</evidence>
<accession>A0A1I4G268</accession>
<keyword evidence="10 12" id="KW-0186">Copper</keyword>
<evidence type="ECO:0000256" key="10">
    <source>
        <dbReference type="ARBA" id="ARBA00023008"/>
    </source>
</evidence>
<keyword evidence="5 12" id="KW-1003">Cell membrane</keyword>
<dbReference type="Gene3D" id="2.60.370.10">
    <property type="entry name" value="Ctag/Cox11"/>
    <property type="match status" value="1"/>
</dbReference>
<dbReference type="PANTHER" id="PTHR21320">
    <property type="entry name" value="CYTOCHROME C OXIDASE ASSEMBLY PROTEIN COX11-RELATED"/>
    <property type="match status" value="1"/>
</dbReference>